<gene>
    <name evidence="1" type="ORF">RND71_008203</name>
</gene>
<organism evidence="1 2">
    <name type="scientific">Anisodus tanguticus</name>
    <dbReference type="NCBI Taxonomy" id="243964"/>
    <lineage>
        <taxon>Eukaryota</taxon>
        <taxon>Viridiplantae</taxon>
        <taxon>Streptophyta</taxon>
        <taxon>Embryophyta</taxon>
        <taxon>Tracheophyta</taxon>
        <taxon>Spermatophyta</taxon>
        <taxon>Magnoliopsida</taxon>
        <taxon>eudicotyledons</taxon>
        <taxon>Gunneridae</taxon>
        <taxon>Pentapetalae</taxon>
        <taxon>asterids</taxon>
        <taxon>lamiids</taxon>
        <taxon>Solanales</taxon>
        <taxon>Solanaceae</taxon>
        <taxon>Solanoideae</taxon>
        <taxon>Hyoscyameae</taxon>
        <taxon>Anisodus</taxon>
    </lineage>
</organism>
<protein>
    <submittedName>
        <fullName evidence="1">Uncharacterized protein</fullName>
    </submittedName>
</protein>
<reference evidence="1" key="1">
    <citation type="submission" date="2023-12" db="EMBL/GenBank/DDBJ databases">
        <title>Genome assembly of Anisodus tanguticus.</title>
        <authorList>
            <person name="Wang Y.-J."/>
        </authorList>
    </citation>
    <scope>NUCLEOTIDE SEQUENCE</scope>
    <source>
        <strain evidence="1">KB-2021</strain>
        <tissue evidence="1">Leaf</tissue>
    </source>
</reference>
<accession>A0AAE1VTM7</accession>
<evidence type="ECO:0000313" key="1">
    <source>
        <dbReference type="EMBL" id="KAK4372819.1"/>
    </source>
</evidence>
<sequence>MEFAREYSGQIFLRRDRWKRGRASLQRHRRSDTIRTKFRRSRVHTVHSMVSNFKTIVVAPLRVCCRRPLVLIGHLPSCHSSYADFQIRVFLNSLFELHTLCEYGKDEQEQSTHASAKLSVSLGTSLANKSKRAKQDHVGEMTTLLRGRMDYLASAINRLSTLPPIPEPEL</sequence>
<dbReference type="Proteomes" id="UP001291623">
    <property type="component" value="Unassembled WGS sequence"/>
</dbReference>
<dbReference type="EMBL" id="JAVYJV010000004">
    <property type="protein sequence ID" value="KAK4372819.1"/>
    <property type="molecule type" value="Genomic_DNA"/>
</dbReference>
<proteinExistence type="predicted"/>
<keyword evidence="2" id="KW-1185">Reference proteome</keyword>
<evidence type="ECO:0000313" key="2">
    <source>
        <dbReference type="Proteomes" id="UP001291623"/>
    </source>
</evidence>
<dbReference type="AlphaFoldDB" id="A0AAE1VTM7"/>
<comment type="caution">
    <text evidence="1">The sequence shown here is derived from an EMBL/GenBank/DDBJ whole genome shotgun (WGS) entry which is preliminary data.</text>
</comment>
<name>A0AAE1VTM7_9SOLA</name>